<feature type="region of interest" description="Disordered" evidence="1">
    <location>
        <begin position="297"/>
        <end position="389"/>
    </location>
</feature>
<protein>
    <submittedName>
        <fullName evidence="2">Uncharacterized protein</fullName>
    </submittedName>
</protein>
<keyword evidence="3" id="KW-1185">Reference proteome</keyword>
<feature type="compositionally biased region" description="Acidic residues" evidence="1">
    <location>
        <begin position="454"/>
        <end position="469"/>
    </location>
</feature>
<reference evidence="2" key="1">
    <citation type="submission" date="2022-10" db="EMBL/GenBank/DDBJ databases">
        <title>Tapping the CABI collections for fungal endophytes: first genome assemblies for Collariella, Neodidymelliopsis, Ascochyta clinopodiicola, Didymella pomorum, Didymosphaeria variabile, Neocosmospora piperis and Neocucurbitaria cava.</title>
        <authorList>
            <person name="Hill R."/>
        </authorList>
    </citation>
    <scope>NUCLEOTIDE SEQUENCE</scope>
    <source>
        <strain evidence="2">IMI 356814</strain>
    </source>
</reference>
<accession>A0A9W9CNT9</accession>
<feature type="compositionally biased region" description="Polar residues" evidence="1">
    <location>
        <begin position="356"/>
        <end position="371"/>
    </location>
</feature>
<dbReference type="EMBL" id="JAPEUY010000005">
    <property type="protein sequence ID" value="KAJ4373333.1"/>
    <property type="molecule type" value="Genomic_DNA"/>
</dbReference>
<gene>
    <name evidence="2" type="ORF">N0V83_003627</name>
</gene>
<proteinExistence type="predicted"/>
<feature type="region of interest" description="Disordered" evidence="1">
    <location>
        <begin position="415"/>
        <end position="499"/>
    </location>
</feature>
<organism evidence="2 3">
    <name type="scientific">Neocucurbitaria cava</name>
    <dbReference type="NCBI Taxonomy" id="798079"/>
    <lineage>
        <taxon>Eukaryota</taxon>
        <taxon>Fungi</taxon>
        <taxon>Dikarya</taxon>
        <taxon>Ascomycota</taxon>
        <taxon>Pezizomycotina</taxon>
        <taxon>Dothideomycetes</taxon>
        <taxon>Pleosporomycetidae</taxon>
        <taxon>Pleosporales</taxon>
        <taxon>Pleosporineae</taxon>
        <taxon>Cucurbitariaceae</taxon>
        <taxon>Neocucurbitaria</taxon>
    </lineage>
</organism>
<sequence>MPLVPKKMETRRLHNSDMKKLVRILRGTPYPFSSSKDKAYRQNAKESIHSLPRRLRSSHLSFSSSTTTSNLCSTHKGLDANLIAEIYAWLRHELDGAIGKFLYPLIMSGVLTHTQELKMRQLEPARQMWQHDFQADLSAPPGRQAIQCGDKWSYQVDQCAACILARIGSDEGVLFALFAGMVGRMKDKASGMDVLRGIVGMEKVKSKRLRFVRYWVKAASRGGENAVFEAGELGLKMKGLRHEWKVQQRRLRDGKNLQPAPKPNMPRQSHETESAGRLFTDAESVIGIDITVPYQPKEWSPLNAHDPKLGPNPRPSNAIPLSPAALLGFGIPGFRDSDPHSPHAESESKPPLARPPSTSSDTTIHPGSSISVAHLRPPPLRPQKPPKMQEALVEKYRAMLAAHSNAYASHPIYEEEEDGDDDASSGNDLPKPRPTSMYESFGNTGFDDDKFEGVDEEVEEIEEEDGEDVGEWRAPQTPNVATYRRPSVASASTGWDGLY</sequence>
<dbReference type="OrthoDB" id="3786931at2759"/>
<comment type="caution">
    <text evidence="2">The sequence shown here is derived from an EMBL/GenBank/DDBJ whole genome shotgun (WGS) entry which is preliminary data.</text>
</comment>
<name>A0A9W9CNT9_9PLEO</name>
<feature type="compositionally biased region" description="Basic and acidic residues" evidence="1">
    <location>
        <begin position="335"/>
        <end position="348"/>
    </location>
</feature>
<dbReference type="Proteomes" id="UP001140560">
    <property type="component" value="Unassembled WGS sequence"/>
</dbReference>
<evidence type="ECO:0000256" key="1">
    <source>
        <dbReference type="SAM" id="MobiDB-lite"/>
    </source>
</evidence>
<feature type="compositionally biased region" description="Pro residues" evidence="1">
    <location>
        <begin position="376"/>
        <end position="385"/>
    </location>
</feature>
<evidence type="ECO:0000313" key="3">
    <source>
        <dbReference type="Proteomes" id="UP001140560"/>
    </source>
</evidence>
<evidence type="ECO:0000313" key="2">
    <source>
        <dbReference type="EMBL" id="KAJ4373333.1"/>
    </source>
</evidence>
<dbReference type="AlphaFoldDB" id="A0A9W9CNT9"/>
<feature type="region of interest" description="Disordered" evidence="1">
    <location>
        <begin position="248"/>
        <end position="275"/>
    </location>
</feature>